<reference evidence="4 5" key="1">
    <citation type="submission" date="2016-06" db="EMBL/GenBank/DDBJ databases">
        <title>Adaptive Radiation by Waves of Gene Transfer Leads to Fine-Scale Resource Partitioning in Marine Microbes.</title>
        <authorList>
            <person name="Hehemann J.-H."/>
            <person name="Arevalo P."/>
            <person name="Datta M.S."/>
            <person name="Yu X."/>
            <person name="Corzett C."/>
            <person name="Henschel A."/>
            <person name="Preheim S.P."/>
            <person name="Timberlake S."/>
            <person name="Alm E.J."/>
            <person name="Polz M.F."/>
        </authorList>
    </citation>
    <scope>NUCLEOTIDE SEQUENCE [LARGE SCALE GENOMIC DNA]</scope>
    <source>
        <strain evidence="4 5">FF50</strain>
        <plasmid evidence="4 5">unnamed1</plasmid>
    </source>
</reference>
<dbReference type="Proteomes" id="UP000092018">
    <property type="component" value="Plasmid unnamed1"/>
</dbReference>
<dbReference type="SUPFAM" id="SSF81324">
    <property type="entry name" value="Voltage-gated potassium channels"/>
    <property type="match status" value="1"/>
</dbReference>
<name>A0AAN0XZK1_9VIBR</name>
<accession>A0AAN0XZK1</accession>
<protein>
    <recommendedName>
        <fullName evidence="3">Potassium channel domain-containing protein</fullName>
    </recommendedName>
</protein>
<evidence type="ECO:0000256" key="1">
    <source>
        <dbReference type="SAM" id="Coils"/>
    </source>
</evidence>
<keyword evidence="2" id="KW-0472">Membrane</keyword>
<keyword evidence="2" id="KW-1133">Transmembrane helix</keyword>
<evidence type="ECO:0000259" key="3">
    <source>
        <dbReference type="Pfam" id="PF07885"/>
    </source>
</evidence>
<keyword evidence="1" id="KW-0175">Coiled coil</keyword>
<organism evidence="4 5">
    <name type="scientific">Vibrio breoganii</name>
    <dbReference type="NCBI Taxonomy" id="553239"/>
    <lineage>
        <taxon>Bacteria</taxon>
        <taxon>Pseudomonadati</taxon>
        <taxon>Pseudomonadota</taxon>
        <taxon>Gammaproteobacteria</taxon>
        <taxon>Vibrionales</taxon>
        <taxon>Vibrionaceae</taxon>
        <taxon>Vibrio</taxon>
    </lineage>
</organism>
<keyword evidence="2" id="KW-0812">Transmembrane</keyword>
<feature type="coiled-coil region" evidence="1">
    <location>
        <begin position="111"/>
        <end position="138"/>
    </location>
</feature>
<feature type="domain" description="Potassium channel" evidence="3">
    <location>
        <begin position="23"/>
        <end position="96"/>
    </location>
</feature>
<dbReference type="KEGG" id="vbr:A6E01_20720"/>
<dbReference type="Gene3D" id="1.10.287.70">
    <property type="match status" value="1"/>
</dbReference>
<dbReference type="RefSeq" id="WP_065211396.1">
    <property type="nucleotide sequence ID" value="NZ_CP016179.1"/>
</dbReference>
<dbReference type="EMBL" id="CP016179">
    <property type="protein sequence ID" value="ANO35637.1"/>
    <property type="molecule type" value="Genomic_DNA"/>
</dbReference>
<geneLocation type="plasmid" evidence="4 5">
    <name>unnamed1</name>
</geneLocation>
<feature type="transmembrane region" description="Helical" evidence="2">
    <location>
        <begin position="15"/>
        <end position="35"/>
    </location>
</feature>
<feature type="transmembrane region" description="Helical" evidence="2">
    <location>
        <begin position="75"/>
        <end position="100"/>
    </location>
</feature>
<evidence type="ECO:0000313" key="5">
    <source>
        <dbReference type="Proteomes" id="UP000092018"/>
    </source>
</evidence>
<evidence type="ECO:0000256" key="2">
    <source>
        <dbReference type="SAM" id="Phobius"/>
    </source>
</evidence>
<keyword evidence="4" id="KW-0614">Plasmid</keyword>
<dbReference type="AlphaFoldDB" id="A0AAN0XZK1"/>
<evidence type="ECO:0000313" key="4">
    <source>
        <dbReference type="EMBL" id="ANO35637.1"/>
    </source>
</evidence>
<sequence length="203" mass="23209">MSLTERRVSKLKRQLKFLLMVHLFIFSWAYPIYVMEVDVDGATVTSIWSSVFYLFTSLSSIGFGHVVVQTLGSEVLTIMAYVVSRGAMLVSLASIGVSFLGKPELTEEDRLVLIERKLELVQAELHEVNREYRRAKKEKCRSEKTITPVYVYDSAKVEEARAVLDWHIFSDKVSEPKVSNMTLEEAELILFHESNKSLKGQKQ</sequence>
<dbReference type="InterPro" id="IPR013099">
    <property type="entry name" value="K_chnl_dom"/>
</dbReference>
<proteinExistence type="predicted"/>
<feature type="transmembrane region" description="Helical" evidence="2">
    <location>
        <begin position="47"/>
        <end position="68"/>
    </location>
</feature>
<gene>
    <name evidence="4" type="ORF">A6E01_20720</name>
</gene>
<dbReference type="Pfam" id="PF07885">
    <property type="entry name" value="Ion_trans_2"/>
    <property type="match status" value="1"/>
</dbReference>